<feature type="domain" description="Disease resistance protein winged helix" evidence="3">
    <location>
        <begin position="1"/>
        <end position="56"/>
    </location>
</feature>
<evidence type="ECO:0000313" key="5">
    <source>
        <dbReference type="EMBL" id="KAK7392888.1"/>
    </source>
</evidence>
<dbReference type="Proteomes" id="UP001386955">
    <property type="component" value="Unassembled WGS sequence"/>
</dbReference>
<dbReference type="GO" id="GO:0006952">
    <property type="term" value="P:defense response"/>
    <property type="evidence" value="ECO:0007669"/>
    <property type="project" value="UniProtKB-KW"/>
</dbReference>
<protein>
    <submittedName>
        <fullName evidence="5">Uncharacterized protein</fullName>
    </submittedName>
</protein>
<evidence type="ECO:0000259" key="3">
    <source>
        <dbReference type="Pfam" id="PF23559"/>
    </source>
</evidence>
<evidence type="ECO:0000259" key="4">
    <source>
        <dbReference type="Pfam" id="PF23598"/>
    </source>
</evidence>
<comment type="caution">
    <text evidence="5">The sequence shown here is derived from an EMBL/GenBank/DDBJ whole genome shotgun (WGS) entry which is preliminary data.</text>
</comment>
<evidence type="ECO:0000256" key="2">
    <source>
        <dbReference type="ARBA" id="ARBA00022821"/>
    </source>
</evidence>
<keyword evidence="2" id="KW-0611">Plant defense</keyword>
<dbReference type="Pfam" id="PF23559">
    <property type="entry name" value="WHD_DRP"/>
    <property type="match status" value="1"/>
</dbReference>
<dbReference type="AlphaFoldDB" id="A0AAN9XIA5"/>
<dbReference type="PANTHER" id="PTHR36766:SF61">
    <property type="entry name" value="NB-ARC DOMAIN DISEASE RESISTANCE PROTEIN"/>
    <property type="match status" value="1"/>
</dbReference>
<name>A0AAN9XIA5_PSOTE</name>
<reference evidence="5 6" key="1">
    <citation type="submission" date="2024-01" db="EMBL/GenBank/DDBJ databases">
        <title>The genomes of 5 underutilized Papilionoideae crops provide insights into root nodulation and disease resistanc.</title>
        <authorList>
            <person name="Jiang F."/>
        </authorList>
    </citation>
    <scope>NUCLEOTIDE SEQUENCE [LARGE SCALE GENOMIC DNA]</scope>
    <source>
        <strain evidence="5">DUOXIRENSHENG_FW03</strain>
        <tissue evidence="5">Leaves</tissue>
    </source>
</reference>
<dbReference type="InterPro" id="IPR032675">
    <property type="entry name" value="LRR_dom_sf"/>
</dbReference>
<dbReference type="InterPro" id="IPR058922">
    <property type="entry name" value="WHD_DRP"/>
</dbReference>
<evidence type="ECO:0000313" key="6">
    <source>
        <dbReference type="Proteomes" id="UP001386955"/>
    </source>
</evidence>
<organism evidence="5 6">
    <name type="scientific">Psophocarpus tetragonolobus</name>
    <name type="common">Winged bean</name>
    <name type="synonym">Dolichos tetragonolobus</name>
    <dbReference type="NCBI Taxonomy" id="3891"/>
    <lineage>
        <taxon>Eukaryota</taxon>
        <taxon>Viridiplantae</taxon>
        <taxon>Streptophyta</taxon>
        <taxon>Embryophyta</taxon>
        <taxon>Tracheophyta</taxon>
        <taxon>Spermatophyta</taxon>
        <taxon>Magnoliopsida</taxon>
        <taxon>eudicotyledons</taxon>
        <taxon>Gunneridae</taxon>
        <taxon>Pentapetalae</taxon>
        <taxon>rosids</taxon>
        <taxon>fabids</taxon>
        <taxon>Fabales</taxon>
        <taxon>Fabaceae</taxon>
        <taxon>Papilionoideae</taxon>
        <taxon>50 kb inversion clade</taxon>
        <taxon>NPAAA clade</taxon>
        <taxon>indigoferoid/millettioid clade</taxon>
        <taxon>Phaseoleae</taxon>
        <taxon>Psophocarpus</taxon>
    </lineage>
</organism>
<gene>
    <name evidence="5" type="ORF">VNO78_21338</name>
</gene>
<dbReference type="Pfam" id="PF23598">
    <property type="entry name" value="LRR_14"/>
    <property type="match status" value="1"/>
</dbReference>
<feature type="domain" description="Disease resistance R13L4/SHOC-2-like LRR" evidence="4">
    <location>
        <begin position="98"/>
        <end position="178"/>
    </location>
</feature>
<dbReference type="EMBL" id="JAYMYS010000005">
    <property type="protein sequence ID" value="KAK7392888.1"/>
    <property type="molecule type" value="Genomic_DNA"/>
</dbReference>
<sequence length="187" mass="21198">MWGALGFLPPPKESETMDDVANQYLFELWSRSFLSDYLDMGGTCYFKIHDLVSDLAVYVAKGEFELIDTRNPKISDHVQHLAFMENNLLGQALLPTSLRTIIFTEGTINEASLNTSSSCKYLRVLMLDFSEFENLPRCIEKLKHLRYLSLAGNEKLKGLPDSLCSLQNLQTLNLSGCYMLGYLLLIN</sequence>
<dbReference type="PANTHER" id="PTHR36766">
    <property type="entry name" value="PLANT BROAD-SPECTRUM MILDEW RESISTANCE PROTEIN RPW8"/>
    <property type="match status" value="1"/>
</dbReference>
<accession>A0AAN9XIA5</accession>
<dbReference type="Gene3D" id="3.80.10.10">
    <property type="entry name" value="Ribonuclease Inhibitor"/>
    <property type="match status" value="1"/>
</dbReference>
<proteinExistence type="predicted"/>
<keyword evidence="1" id="KW-0677">Repeat</keyword>
<dbReference type="InterPro" id="IPR055414">
    <property type="entry name" value="LRR_R13L4/SHOC2-like"/>
</dbReference>
<keyword evidence="6" id="KW-1185">Reference proteome</keyword>
<dbReference type="SUPFAM" id="SSF52058">
    <property type="entry name" value="L domain-like"/>
    <property type="match status" value="1"/>
</dbReference>
<evidence type="ECO:0000256" key="1">
    <source>
        <dbReference type="ARBA" id="ARBA00022737"/>
    </source>
</evidence>